<dbReference type="PANTHER" id="PTHR14557">
    <property type="entry name" value="PROTEIN C7ORF21"/>
    <property type="match status" value="1"/>
</dbReference>
<reference evidence="5" key="2">
    <citation type="submission" date="2025-08" db="UniProtKB">
        <authorList>
            <consortium name="RefSeq"/>
        </authorList>
    </citation>
    <scope>IDENTIFICATION</scope>
    <source>
        <tissue evidence="5">Whole sample</tissue>
    </source>
</reference>
<dbReference type="RefSeq" id="XP_022309414.1">
    <property type="nucleotide sequence ID" value="XM_022453706.1"/>
</dbReference>
<feature type="transmembrane region" description="Helical" evidence="2">
    <location>
        <begin position="12"/>
        <end position="29"/>
    </location>
</feature>
<keyword evidence="2" id="KW-1133">Transmembrane helix</keyword>
<keyword evidence="2" id="KW-0812">Transmembrane</keyword>
<feature type="domain" description="Ubiquitin-like" evidence="3">
    <location>
        <begin position="225"/>
        <end position="301"/>
    </location>
</feature>
<organism evidence="4 5">
    <name type="scientific">Crassostrea virginica</name>
    <name type="common">Eastern oyster</name>
    <dbReference type="NCBI Taxonomy" id="6565"/>
    <lineage>
        <taxon>Eukaryota</taxon>
        <taxon>Metazoa</taxon>
        <taxon>Spiralia</taxon>
        <taxon>Lophotrochozoa</taxon>
        <taxon>Mollusca</taxon>
        <taxon>Bivalvia</taxon>
        <taxon>Autobranchia</taxon>
        <taxon>Pteriomorphia</taxon>
        <taxon>Ostreida</taxon>
        <taxon>Ostreoidea</taxon>
        <taxon>Ostreidae</taxon>
        <taxon>Crassostrea</taxon>
    </lineage>
</organism>
<keyword evidence="4" id="KW-1185">Reference proteome</keyword>
<dbReference type="Proteomes" id="UP000694844">
    <property type="component" value="Chromosome 1"/>
</dbReference>
<dbReference type="Gene3D" id="3.10.20.90">
    <property type="entry name" value="Phosphatidylinositol 3-kinase Catalytic Subunit, Chain A, domain 1"/>
    <property type="match status" value="1"/>
</dbReference>
<feature type="compositionally biased region" description="Polar residues" evidence="1">
    <location>
        <begin position="54"/>
        <end position="84"/>
    </location>
</feature>
<feature type="compositionally biased region" description="Low complexity" evidence="1">
    <location>
        <begin position="169"/>
        <end position="195"/>
    </location>
</feature>
<dbReference type="InterPro" id="IPR029071">
    <property type="entry name" value="Ubiquitin-like_domsf"/>
</dbReference>
<feature type="compositionally biased region" description="Basic and acidic residues" evidence="1">
    <location>
        <begin position="90"/>
        <end position="101"/>
    </location>
</feature>
<sequence length="380" mass="42526">MSLIEGFGDEVTIFLAILLILFVICLAWISTNIRDIPFFSVIIIELTHRRNRNTDNANQTEVPSTPENIPLSSDNQTNAENGTENVAARSETESAEDREHSPSTVDDGLSENSQDIEEEESSENRNTDSNVVQESVSDGIDTSIQLNETELRRRRLNFFQGNKDSGTISNSQTVTDTSNVSQTSSQSSLGQGSVTEPITSQDSVPVSFQNETVQSRETDAETGLITVRLKYLNDTQRNVTAAPNVTIGQFRRDNFATELSQNKLVRFIFNGQDLRNDSNTLQNYNIGNNSVVHCLITQVNQQVPTPRPEIQGSCDFGVVVLPIFGLILCFVWYLRFEYRNFFTATSTFMLIGLTFLFIAAVLASWDGQRHREQAPHEHID</sequence>
<dbReference type="InterPro" id="IPR000626">
    <property type="entry name" value="Ubiquitin-like_dom"/>
</dbReference>
<feature type="transmembrane region" description="Helical" evidence="2">
    <location>
        <begin position="316"/>
        <end position="335"/>
    </location>
</feature>
<protein>
    <submittedName>
        <fullName evidence="5">Transmembrane and ubiquitin-like domain-containing protein 1</fullName>
    </submittedName>
</protein>
<accession>A0A8B8C2U7</accession>
<name>A0A8B8C2U7_CRAVI</name>
<dbReference type="CDD" id="cd17057">
    <property type="entry name" value="Ubl_TMUB1_like"/>
    <property type="match status" value="1"/>
</dbReference>
<feature type="region of interest" description="Disordered" evidence="1">
    <location>
        <begin position="161"/>
        <end position="215"/>
    </location>
</feature>
<dbReference type="PANTHER" id="PTHR14557:SF5">
    <property type="entry name" value="UBIQUITIN-LIKE DOMAIN-CONTAINING PROTEIN"/>
    <property type="match status" value="1"/>
</dbReference>
<gene>
    <name evidence="5" type="primary">LOC111115104</name>
</gene>
<dbReference type="SUPFAM" id="SSF54236">
    <property type="entry name" value="Ubiquitin-like"/>
    <property type="match status" value="1"/>
</dbReference>
<dbReference type="PROSITE" id="PS50053">
    <property type="entry name" value="UBIQUITIN_2"/>
    <property type="match status" value="1"/>
</dbReference>
<dbReference type="AlphaFoldDB" id="A0A8B8C2U7"/>
<dbReference type="KEGG" id="cvn:111115104"/>
<dbReference type="SMART" id="SM00213">
    <property type="entry name" value="UBQ"/>
    <property type="match status" value="1"/>
</dbReference>
<dbReference type="GO" id="GO:0036503">
    <property type="term" value="P:ERAD pathway"/>
    <property type="evidence" value="ECO:0007669"/>
    <property type="project" value="InterPro"/>
</dbReference>
<dbReference type="InterPro" id="IPR040352">
    <property type="entry name" value="TMUB1/2"/>
</dbReference>
<feature type="compositionally biased region" description="Polar residues" evidence="1">
    <location>
        <begin position="127"/>
        <end position="144"/>
    </location>
</feature>
<evidence type="ECO:0000259" key="3">
    <source>
        <dbReference type="PROSITE" id="PS50053"/>
    </source>
</evidence>
<feature type="region of interest" description="Disordered" evidence="1">
    <location>
        <begin position="54"/>
        <end position="144"/>
    </location>
</feature>
<evidence type="ECO:0000256" key="1">
    <source>
        <dbReference type="SAM" id="MobiDB-lite"/>
    </source>
</evidence>
<feature type="transmembrane region" description="Helical" evidence="2">
    <location>
        <begin position="341"/>
        <end position="363"/>
    </location>
</feature>
<dbReference type="OrthoDB" id="161999at2759"/>
<evidence type="ECO:0000256" key="2">
    <source>
        <dbReference type="SAM" id="Phobius"/>
    </source>
</evidence>
<reference evidence="4" key="1">
    <citation type="submission" date="2024-06" db="UniProtKB">
        <authorList>
            <consortium name="RefSeq"/>
        </authorList>
    </citation>
    <scope>NUCLEOTIDE SEQUENCE [LARGE SCALE GENOMIC DNA]</scope>
</reference>
<dbReference type="GeneID" id="111115104"/>
<evidence type="ECO:0000313" key="5">
    <source>
        <dbReference type="RefSeq" id="XP_022309414.1"/>
    </source>
</evidence>
<dbReference type="Pfam" id="PF00240">
    <property type="entry name" value="ubiquitin"/>
    <property type="match status" value="1"/>
</dbReference>
<keyword evidence="2" id="KW-0472">Membrane</keyword>
<proteinExistence type="predicted"/>
<evidence type="ECO:0000313" key="4">
    <source>
        <dbReference type="Proteomes" id="UP000694844"/>
    </source>
</evidence>
<feature type="compositionally biased region" description="Polar residues" evidence="1">
    <location>
        <begin position="196"/>
        <end position="213"/>
    </location>
</feature>